<dbReference type="PANTHER" id="PTHR37291:SF1">
    <property type="entry name" value="TYPE IV METHYL-DIRECTED RESTRICTION ENZYME ECOKMCRB SUBUNIT"/>
    <property type="match status" value="1"/>
</dbReference>
<dbReference type="InterPro" id="IPR052934">
    <property type="entry name" value="Methyl-DNA_Rec/Restrict_Enz"/>
</dbReference>
<dbReference type="PANTHER" id="PTHR37291">
    <property type="entry name" value="5-METHYLCYTOSINE-SPECIFIC RESTRICTION ENZYME B"/>
    <property type="match status" value="1"/>
</dbReference>
<sequence>MAFTEKFDYIKSILEKEYKVKIKEDDYDAFIVKQLSESNCIVKDIQSNQSHIAITGAQMEVFPYIYSKKYIEENDNEMKNYFVIKVPVNIYRNNCEKIKKNYIEFKDQEVLQEDMCVYPRSGGSQIQLSLKRNGDSQNFLKFRELIKPNDYLILMKKQNLLEYDGFIIEQKYIAEKKYTSVVEIDRVSDKNITFVSKKNIVYERELLPFPHQRIFFGAPGTGKSFELNRQAVENFKIDEYERVTFHPNYMYGHFVGAFKPFPRILKTANGDIKKDADGNIQETIVYEYIPGILIKQLIKALKNPDKNYLIIIEEINRSNVAAVFGDIFQLLDRNMDGNSEYDITTSRELQEYLKKELRGIYNERLGEDFSRLYLPFNLYIWATMNSADQGVMPLDTAFKRRWEFEYQGVDNLNEQDFKNYEFKVNPSQKCNWNDYRKELNKRLSNLNIPEDKLIGPYFISKSILKKNIIELTKTIRNKLLMYLYEDVAKAFRSSLFAEGKYSTYSKLCEEFDKDALSIFRNKIEIETREIISEKLKNTNEGENKKEINVAENLNN</sequence>
<feature type="domain" description="ATPase dynein-related AAA" evidence="1">
    <location>
        <begin position="214"/>
        <end position="401"/>
    </location>
</feature>
<dbReference type="Pfam" id="PF07728">
    <property type="entry name" value="AAA_5"/>
    <property type="match status" value="1"/>
</dbReference>
<proteinExistence type="predicted"/>
<dbReference type="RefSeq" id="WP_098983413.1">
    <property type="nucleotide sequence ID" value="NZ_CP077116.1"/>
</dbReference>
<dbReference type="Gene3D" id="3.40.50.300">
    <property type="entry name" value="P-loop containing nucleotide triphosphate hydrolases"/>
    <property type="match status" value="1"/>
</dbReference>
<reference evidence="2 3" key="1">
    <citation type="submission" date="2017-06" db="EMBL/GenBank/DDBJ databases">
        <title>Draft genome sequence of Fusobacterium nucleatum subsp. polymorphum KCOM 1330 (=ChDC F330).</title>
        <authorList>
            <person name="Kook J.-K."/>
            <person name="Park S.-N."/>
            <person name="Lim Y.K."/>
            <person name="Roh H."/>
        </authorList>
    </citation>
    <scope>NUCLEOTIDE SEQUENCE [LARGE SCALE GENOMIC DNA]</scope>
    <source>
        <strain evidence="3">KCOM 1330 (ChDC F330)</strain>
    </source>
</reference>
<dbReference type="InterPro" id="IPR011704">
    <property type="entry name" value="ATPase_dyneun-rel_AAA"/>
</dbReference>
<organism evidence="2 3">
    <name type="scientific">Fusobacterium nucleatum subsp. polymorphum</name>
    <name type="common">Fusobacterium polymorphum</name>
    <dbReference type="NCBI Taxonomy" id="76857"/>
    <lineage>
        <taxon>Bacteria</taxon>
        <taxon>Fusobacteriati</taxon>
        <taxon>Fusobacteriota</taxon>
        <taxon>Fusobacteriia</taxon>
        <taxon>Fusobacteriales</taxon>
        <taxon>Fusobacteriaceae</taxon>
        <taxon>Fusobacterium</taxon>
    </lineage>
</organism>
<dbReference type="InterPro" id="IPR027417">
    <property type="entry name" value="P-loop_NTPase"/>
</dbReference>
<name>A0A2C6APV9_FUSNP</name>
<accession>A0A2C6APV9</accession>
<gene>
    <name evidence="2" type="ORF">CBG59_09645</name>
</gene>
<evidence type="ECO:0000313" key="3">
    <source>
        <dbReference type="Proteomes" id="UP000221852"/>
    </source>
</evidence>
<evidence type="ECO:0000259" key="1">
    <source>
        <dbReference type="Pfam" id="PF07728"/>
    </source>
</evidence>
<dbReference type="AlphaFoldDB" id="A0A2C6APV9"/>
<dbReference type="EMBL" id="NIRQ01000001">
    <property type="protein sequence ID" value="PHI13920.1"/>
    <property type="molecule type" value="Genomic_DNA"/>
</dbReference>
<dbReference type="GO" id="GO:0005524">
    <property type="term" value="F:ATP binding"/>
    <property type="evidence" value="ECO:0007669"/>
    <property type="project" value="InterPro"/>
</dbReference>
<comment type="caution">
    <text evidence="2">The sequence shown here is derived from an EMBL/GenBank/DDBJ whole genome shotgun (WGS) entry which is preliminary data.</text>
</comment>
<protein>
    <recommendedName>
        <fullName evidence="1">ATPase dynein-related AAA domain-containing protein</fullName>
    </recommendedName>
</protein>
<dbReference type="Proteomes" id="UP000221852">
    <property type="component" value="Unassembled WGS sequence"/>
</dbReference>
<dbReference type="SUPFAM" id="SSF52540">
    <property type="entry name" value="P-loop containing nucleoside triphosphate hydrolases"/>
    <property type="match status" value="1"/>
</dbReference>
<dbReference type="GO" id="GO:0016887">
    <property type="term" value="F:ATP hydrolysis activity"/>
    <property type="evidence" value="ECO:0007669"/>
    <property type="project" value="InterPro"/>
</dbReference>
<evidence type="ECO:0000313" key="2">
    <source>
        <dbReference type="EMBL" id="PHI13920.1"/>
    </source>
</evidence>